<evidence type="ECO:0000313" key="12">
    <source>
        <dbReference type="EMBL" id="AGL90798.1"/>
    </source>
</evidence>
<evidence type="ECO:0000256" key="10">
    <source>
        <dbReference type="HAMAP-Rule" id="MF_00321"/>
    </source>
</evidence>
<evidence type="ECO:0000256" key="3">
    <source>
        <dbReference type="ARBA" id="ARBA00022618"/>
    </source>
</evidence>
<feature type="domain" description="EngB-type G" evidence="11">
    <location>
        <begin position="21"/>
        <end position="192"/>
    </location>
</feature>
<evidence type="ECO:0000256" key="5">
    <source>
        <dbReference type="ARBA" id="ARBA00022741"/>
    </source>
</evidence>
<name>R4S1W7_PHYAS</name>
<dbReference type="NCBIfam" id="TIGR03598">
    <property type="entry name" value="GTPase_YsxC"/>
    <property type="match status" value="1"/>
</dbReference>
<keyword evidence="7 10" id="KW-0342">GTP-binding</keyword>
<evidence type="ECO:0000259" key="11">
    <source>
        <dbReference type="PROSITE" id="PS51706"/>
    </source>
</evidence>
<keyword evidence="5 10" id="KW-0547">Nucleotide-binding</keyword>
<dbReference type="InterPro" id="IPR019987">
    <property type="entry name" value="GTP-bd_ribosome_bio_YsxC"/>
</dbReference>
<dbReference type="CDD" id="cd01876">
    <property type="entry name" value="YihA_EngB"/>
    <property type="match status" value="1"/>
</dbReference>
<dbReference type="OrthoDB" id="9804921at2"/>
<dbReference type="PANTHER" id="PTHR11649">
    <property type="entry name" value="MSS1/TRME-RELATED GTP-BINDING PROTEIN"/>
    <property type="match status" value="1"/>
</dbReference>
<accession>R4S1W7</accession>
<gene>
    <name evidence="10 12" type="primary">engB</name>
    <name evidence="12" type="ORF">SLY_0883</name>
</gene>
<evidence type="ECO:0000256" key="9">
    <source>
        <dbReference type="ARBA" id="ARBA00023306"/>
    </source>
</evidence>
<keyword evidence="6" id="KW-0460">Magnesium</keyword>
<keyword evidence="13" id="KW-1185">Reference proteome</keyword>
<organism evidence="12 13">
    <name type="scientific">Strawberry lethal yellows phytoplasma (CPA) str. NZSb11</name>
    <dbReference type="NCBI Taxonomy" id="980422"/>
    <lineage>
        <taxon>Bacteria</taxon>
        <taxon>Bacillati</taxon>
        <taxon>Mycoplasmatota</taxon>
        <taxon>Mollicutes</taxon>
        <taxon>Acholeplasmatales</taxon>
        <taxon>Acholeplasmataceae</taxon>
        <taxon>Candidatus Phytoplasma</taxon>
        <taxon>16SrXII (Stolbur group)</taxon>
    </lineage>
</organism>
<dbReference type="HOGENOM" id="CLU_033732_3_2_14"/>
<comment type="function">
    <text evidence="10">Necessary for normal cell division and for the maintenance of normal septation.</text>
</comment>
<dbReference type="EMBL" id="CP002548">
    <property type="protein sequence ID" value="AGL90798.1"/>
    <property type="molecule type" value="Genomic_DNA"/>
</dbReference>
<dbReference type="InterPro" id="IPR030393">
    <property type="entry name" value="G_ENGB_dom"/>
</dbReference>
<dbReference type="InterPro" id="IPR027417">
    <property type="entry name" value="P-loop_NTPase"/>
</dbReference>
<dbReference type="KEGG" id="nzs:SLY_0883"/>
<dbReference type="Pfam" id="PF01926">
    <property type="entry name" value="MMR_HSR1"/>
    <property type="match status" value="1"/>
</dbReference>
<evidence type="ECO:0000256" key="4">
    <source>
        <dbReference type="ARBA" id="ARBA00022723"/>
    </source>
</evidence>
<dbReference type="InterPro" id="IPR005225">
    <property type="entry name" value="Small_GTP-bd"/>
</dbReference>
<dbReference type="Gene3D" id="3.40.50.300">
    <property type="entry name" value="P-loop containing nucleotide triphosphate hydrolases"/>
    <property type="match status" value="1"/>
</dbReference>
<evidence type="ECO:0000313" key="13">
    <source>
        <dbReference type="Proteomes" id="UP000013941"/>
    </source>
</evidence>
<sequence>MIQKANFIRSIENIKDQPLENYPEIILMGRSNVGKSSFINALTQRKKLAKTSQTPGKTITLNYYYVNDSFYLIDTPGYGYSKRSKSIQKQFLPMIISFLEQSNCLKAIFQLIDFKIGPTQEDDRIHQALLKAQFEVIIVFVKKDQVKKTTQPNQLKKLINHFTNIKRFFLVSSAKKEGFKDLTDFLLSLVTN</sequence>
<dbReference type="AlphaFoldDB" id="R4S1W7"/>
<evidence type="ECO:0000256" key="8">
    <source>
        <dbReference type="ARBA" id="ARBA00023210"/>
    </source>
</evidence>
<protein>
    <recommendedName>
        <fullName evidence="10">Probable GTP-binding protein EngB</fullName>
    </recommendedName>
</protein>
<dbReference type="PANTHER" id="PTHR11649:SF13">
    <property type="entry name" value="ENGB-TYPE G DOMAIN-CONTAINING PROTEIN"/>
    <property type="match status" value="1"/>
</dbReference>
<comment type="similarity">
    <text evidence="2 10">Belongs to the TRAFAC class TrmE-Era-EngA-EngB-Septin-like GTPase superfamily. EngB GTPase family.</text>
</comment>
<keyword evidence="4" id="KW-0479">Metal-binding</keyword>
<evidence type="ECO:0000256" key="6">
    <source>
        <dbReference type="ARBA" id="ARBA00022842"/>
    </source>
</evidence>
<dbReference type="Proteomes" id="UP000013941">
    <property type="component" value="Chromosome"/>
</dbReference>
<evidence type="ECO:0000256" key="7">
    <source>
        <dbReference type="ARBA" id="ARBA00023134"/>
    </source>
</evidence>
<proteinExistence type="inferred from homology"/>
<dbReference type="HAMAP" id="MF_00321">
    <property type="entry name" value="GTPase_EngB"/>
    <property type="match status" value="1"/>
</dbReference>
<dbReference type="GO" id="GO:0046872">
    <property type="term" value="F:metal ion binding"/>
    <property type="evidence" value="ECO:0007669"/>
    <property type="project" value="UniProtKB-KW"/>
</dbReference>
<comment type="cofactor">
    <cofactor evidence="1">
        <name>Mg(2+)</name>
        <dbReference type="ChEBI" id="CHEBI:18420"/>
    </cofactor>
</comment>
<dbReference type="InterPro" id="IPR006073">
    <property type="entry name" value="GTP-bd"/>
</dbReference>
<dbReference type="PROSITE" id="PS51706">
    <property type="entry name" value="G_ENGB"/>
    <property type="match status" value="1"/>
</dbReference>
<keyword evidence="3 10" id="KW-0132">Cell division</keyword>
<evidence type="ECO:0000256" key="2">
    <source>
        <dbReference type="ARBA" id="ARBA00009638"/>
    </source>
</evidence>
<dbReference type="NCBIfam" id="TIGR00231">
    <property type="entry name" value="small_GTP"/>
    <property type="match status" value="1"/>
</dbReference>
<keyword evidence="9 10" id="KW-0131">Cell cycle</keyword>
<dbReference type="RefSeq" id="WP_015638221.1">
    <property type="nucleotide sequence ID" value="NC_021236.1"/>
</dbReference>
<dbReference type="PATRIC" id="fig|980422.3.peg.812"/>
<dbReference type="GO" id="GO:0000917">
    <property type="term" value="P:division septum assembly"/>
    <property type="evidence" value="ECO:0007669"/>
    <property type="project" value="UniProtKB-KW"/>
</dbReference>
<keyword evidence="8 10" id="KW-0717">Septation</keyword>
<dbReference type="GO" id="GO:0005525">
    <property type="term" value="F:GTP binding"/>
    <property type="evidence" value="ECO:0007669"/>
    <property type="project" value="UniProtKB-UniRule"/>
</dbReference>
<evidence type="ECO:0000256" key="1">
    <source>
        <dbReference type="ARBA" id="ARBA00001946"/>
    </source>
</evidence>
<dbReference type="SUPFAM" id="SSF52540">
    <property type="entry name" value="P-loop containing nucleoside triphosphate hydrolases"/>
    <property type="match status" value="1"/>
</dbReference>
<reference evidence="12 13" key="1">
    <citation type="journal article" date="2013" name="BMC Genomics">
        <title>Comparison of the complete genome sequence of two closely related isolates of 'Candidatus Phytoplasma australiense' reveals genome plasticity.</title>
        <authorList>
            <person name="Andersen M.T."/>
            <person name="Liefting L.W."/>
            <person name="Havukkala I."/>
            <person name="Beever R.E."/>
        </authorList>
    </citation>
    <scope>NUCLEOTIDE SEQUENCE [LARGE SCALE GENOMIC DNA]</scope>
    <source>
        <strain evidence="12 13">NZSb11</strain>
    </source>
</reference>